<dbReference type="GO" id="GO:0005975">
    <property type="term" value="P:carbohydrate metabolic process"/>
    <property type="evidence" value="ECO:0007669"/>
    <property type="project" value="InterPro"/>
</dbReference>
<feature type="domain" description="Mannosylglycerate hydrolase MGH1-like glycoside hydrolase" evidence="2">
    <location>
        <begin position="340"/>
        <end position="550"/>
    </location>
</feature>
<comment type="caution">
    <text evidence="3">The sequence shown here is derived from an EMBL/GenBank/DDBJ whole genome shotgun (WGS) entry which is preliminary data.</text>
</comment>
<dbReference type="EMBL" id="SOCE01000002">
    <property type="protein sequence ID" value="TDU84398.1"/>
    <property type="molecule type" value="Genomic_DNA"/>
</dbReference>
<reference evidence="3 4" key="1">
    <citation type="submission" date="2019-03" db="EMBL/GenBank/DDBJ databases">
        <title>Genomic Encyclopedia of Type Strains, Phase III (KMG-III): the genomes of soil and plant-associated and newly described type strains.</title>
        <authorList>
            <person name="Whitman W."/>
        </authorList>
    </citation>
    <scope>NUCLEOTIDE SEQUENCE [LARGE SCALE GENOMIC DNA]</scope>
    <source>
        <strain evidence="3 4">VKM Ac-2575</strain>
    </source>
</reference>
<dbReference type="InterPro" id="IPR032856">
    <property type="entry name" value="GDE_N_bis"/>
</dbReference>
<proteinExistence type="predicted"/>
<dbReference type="SUPFAM" id="SSF48208">
    <property type="entry name" value="Six-hairpin glycosidases"/>
    <property type="match status" value="1"/>
</dbReference>
<evidence type="ECO:0000259" key="2">
    <source>
        <dbReference type="Pfam" id="PF22422"/>
    </source>
</evidence>
<dbReference type="OrthoDB" id="9759959at2"/>
<dbReference type="RefSeq" id="WP_133984156.1">
    <property type="nucleotide sequence ID" value="NZ_SOCE01000002.1"/>
</dbReference>
<feature type="domain" description="Putative glycogen debranching enzyme N-terminal" evidence="1">
    <location>
        <begin position="14"/>
        <end position="188"/>
    </location>
</feature>
<dbReference type="InterPro" id="IPR054491">
    <property type="entry name" value="MGH1-like_GH"/>
</dbReference>
<dbReference type="InterPro" id="IPR012341">
    <property type="entry name" value="6hp_glycosidase-like_sf"/>
</dbReference>
<dbReference type="Pfam" id="PF22422">
    <property type="entry name" value="MGH1-like_GH"/>
    <property type="match status" value="1"/>
</dbReference>
<keyword evidence="4" id="KW-1185">Reference proteome</keyword>
<dbReference type="Gene3D" id="1.50.10.10">
    <property type="match status" value="1"/>
</dbReference>
<accession>A0A4R7T0M5</accession>
<gene>
    <name evidence="3" type="ORF">EV138_6869</name>
</gene>
<sequence>MAQLHELVTAIAAPWVVLSPPSGQLTGGSDEGEGVYARDRRILSRLAVTVDGRPPLPLHVDEQNACTHQFVAVLEGLGDPGHDPTVTLRRTRTVDGDGLTEQLTVVNRSRTEITPRLEVALGTDLAGIAAIRSGAAAGLPDLTATSSADALTWESDGIRVSARFEPSASEGLVWEPKIAAGDEFTLALRVSATFPEPDGFSIDPPADRPAYEQVAVDCDDSRVARWVRRSLDDVAGLQLAVNGTGRYLGAGPPWYLTLFGRDSLISSGMLIPVDPGLAAGTLRALAAWQGTKVDPDSAEQPGKIPHELRTSVTDHGGGLVLPATYYGTHDATQLWVITLHKAWRWGMPVDEVRELVPALRKALSWMSDYADPDGDGFLEYIDESGHGLANQGWKDSSDSVQWPDGTIATAPIALCEVQAYAYSAATKGAELLEALGEDGAAHWRDWAATLKTKFRDSFWVDGYPAIALDGAKNPVAGPHSNLGHLLGTGLLDPEEEQRVVDVLSSDELNSGFGLRTLSKAMTRFNPLGYHTGSVWPHDTAMAIEGLYAAARSAGTPSTTATSYVEGLLRAAESFGYRLPELYGGRGLTEETTPTPYPLSCRPQAWAAASAIAVLVAALGISPDVANGTVTVTPADGLPWRQLTMKGLTVGGETLSVQWKDGAIAVVKANSASPR</sequence>
<evidence type="ECO:0000259" key="1">
    <source>
        <dbReference type="Pfam" id="PF14742"/>
    </source>
</evidence>
<dbReference type="Pfam" id="PF14742">
    <property type="entry name" value="GDE_N_bis"/>
    <property type="match status" value="1"/>
</dbReference>
<dbReference type="Proteomes" id="UP000295151">
    <property type="component" value="Unassembled WGS sequence"/>
</dbReference>
<dbReference type="InterPro" id="IPR008928">
    <property type="entry name" value="6-hairpin_glycosidase_sf"/>
</dbReference>
<dbReference type="AlphaFoldDB" id="A0A4R7T0M5"/>
<name>A0A4R7T0M5_9ACTN</name>
<evidence type="ECO:0000313" key="3">
    <source>
        <dbReference type="EMBL" id="TDU84398.1"/>
    </source>
</evidence>
<evidence type="ECO:0000313" key="4">
    <source>
        <dbReference type="Proteomes" id="UP000295151"/>
    </source>
</evidence>
<organism evidence="3 4">
    <name type="scientific">Kribbella voronezhensis</name>
    <dbReference type="NCBI Taxonomy" id="2512212"/>
    <lineage>
        <taxon>Bacteria</taxon>
        <taxon>Bacillati</taxon>
        <taxon>Actinomycetota</taxon>
        <taxon>Actinomycetes</taxon>
        <taxon>Propionibacteriales</taxon>
        <taxon>Kribbellaceae</taxon>
        <taxon>Kribbella</taxon>
    </lineage>
</organism>
<protein>
    <submittedName>
        <fullName evidence="3">Glycogen debranching enzyme</fullName>
    </submittedName>
</protein>